<dbReference type="PANTHER" id="PTHR43630:SF2">
    <property type="entry name" value="GLYCOSYLTRANSFERASE"/>
    <property type="match status" value="1"/>
</dbReference>
<dbReference type="InterPro" id="IPR001173">
    <property type="entry name" value="Glyco_trans_2-like"/>
</dbReference>
<dbReference type="STRING" id="717606.PaecuDRAFT_4763"/>
<evidence type="ECO:0000313" key="3">
    <source>
        <dbReference type="Proteomes" id="UP000005387"/>
    </source>
</evidence>
<dbReference type="Pfam" id="PF00535">
    <property type="entry name" value="Glycos_transf_2"/>
    <property type="match status" value="1"/>
</dbReference>
<name>E0IGH0_9BACL</name>
<gene>
    <name evidence="2" type="ORF">PaecuDRAFT_4763</name>
</gene>
<keyword evidence="2" id="KW-0808">Transferase</keyword>
<dbReference type="Gene3D" id="3.90.550.10">
    <property type="entry name" value="Spore Coat Polysaccharide Biosynthesis Protein SpsA, Chain A"/>
    <property type="match status" value="2"/>
</dbReference>
<reference evidence="2 3" key="1">
    <citation type="submission" date="2010-07" db="EMBL/GenBank/DDBJ databases">
        <title>The draft genome of Paenibacillus curdlanolyticus YK9.</title>
        <authorList>
            <consortium name="US DOE Joint Genome Institute (JGI-PGF)"/>
            <person name="Lucas S."/>
            <person name="Copeland A."/>
            <person name="Lapidus A."/>
            <person name="Cheng J.-F."/>
            <person name="Bruce D."/>
            <person name="Goodwin L."/>
            <person name="Pitluck S."/>
            <person name="Land M.L."/>
            <person name="Hauser L."/>
            <person name="Chang Y.-J."/>
            <person name="Jeffries C."/>
            <person name="Anderson I.J."/>
            <person name="Johnson E."/>
            <person name="Loganathan U."/>
            <person name="Mulhopadhyay B."/>
            <person name="Kyrpides N."/>
            <person name="Woyke T.J."/>
        </authorList>
    </citation>
    <scope>NUCLEOTIDE SEQUENCE [LARGE SCALE GENOMIC DNA]</scope>
    <source>
        <strain evidence="2 3">YK9</strain>
    </source>
</reference>
<dbReference type="GO" id="GO:0016740">
    <property type="term" value="F:transferase activity"/>
    <property type="evidence" value="ECO:0007669"/>
    <property type="project" value="UniProtKB-KW"/>
</dbReference>
<evidence type="ECO:0000259" key="1">
    <source>
        <dbReference type="Pfam" id="PF00535"/>
    </source>
</evidence>
<dbReference type="Proteomes" id="UP000005387">
    <property type="component" value="Unassembled WGS sequence"/>
</dbReference>
<dbReference type="eggNOG" id="COG1215">
    <property type="taxonomic scope" value="Bacteria"/>
</dbReference>
<accession>E0IGH0</accession>
<dbReference type="OrthoDB" id="183314at2"/>
<dbReference type="AlphaFoldDB" id="E0IGH0"/>
<dbReference type="SUPFAM" id="SSF53448">
    <property type="entry name" value="Nucleotide-diphospho-sugar transferases"/>
    <property type="match status" value="2"/>
</dbReference>
<dbReference type="RefSeq" id="WP_006040741.1">
    <property type="nucleotide sequence ID" value="NZ_AEDD01000018.1"/>
</dbReference>
<dbReference type="PANTHER" id="PTHR43630">
    <property type="entry name" value="POLY-BETA-1,6-N-ACETYL-D-GLUCOSAMINE SYNTHASE"/>
    <property type="match status" value="1"/>
</dbReference>
<dbReference type="EMBL" id="AEDD01000018">
    <property type="protein sequence ID" value="EFM08410.1"/>
    <property type="molecule type" value="Genomic_DNA"/>
</dbReference>
<protein>
    <submittedName>
        <fullName evidence="2">Glycosyl transferase family 2</fullName>
    </submittedName>
</protein>
<dbReference type="eggNOG" id="COG1216">
    <property type="taxonomic scope" value="Bacteria"/>
</dbReference>
<keyword evidence="3" id="KW-1185">Reference proteome</keyword>
<dbReference type="InterPro" id="IPR029044">
    <property type="entry name" value="Nucleotide-diphossugar_trans"/>
</dbReference>
<organism evidence="2 3">
    <name type="scientific">Paenibacillus curdlanolyticus YK9</name>
    <dbReference type="NCBI Taxonomy" id="717606"/>
    <lineage>
        <taxon>Bacteria</taxon>
        <taxon>Bacillati</taxon>
        <taxon>Bacillota</taxon>
        <taxon>Bacilli</taxon>
        <taxon>Bacillales</taxon>
        <taxon>Paenibacillaceae</taxon>
        <taxon>Paenibacillus</taxon>
    </lineage>
</organism>
<proteinExistence type="predicted"/>
<evidence type="ECO:0000313" key="2">
    <source>
        <dbReference type="EMBL" id="EFM08410.1"/>
    </source>
</evidence>
<feature type="domain" description="Glycosyltransferase 2-like" evidence="1">
    <location>
        <begin position="332"/>
        <end position="446"/>
    </location>
</feature>
<sequence length="555" mass="64264">MTTSKNDEQSPANRPIRLLIASPVRQSPAILALFLHGLLLLHADGIEVAYRFIDDNDDDRSSRLLQQFAHAVGPAAAILQSSAPAEAAESYVRTEHTHQWSESLIWKVASFKNSLISHARDAQYDYLLLVDSDLVLHPDTLHRLVAADRPIVSEIFWTRWQPEAAAQPQVWMRDEYAQWEQQRGEKLTEEEQAQRYAAFINKLRRPGLYEVGGLGALTLINQAAMAGNVHFGPISNLSFWGEDRHFCVRAAALGFPLFVDTHCPAFHIYRQTDQESAEAFLHEHAAPIDQLPPKAQAFAAIAADWSLRPSNPSTASPSSIVLQELPKLTLSMTVRNESKRYLRQVLASHRRYIDEAVIIDDASEDDTAAICLQELEGIPVRLIRNARSKFGNEIELRKQQWTETAAASPDWILCLDADEQFEERFVSEVRSLLTRQDTDMYCFRLYDLWDASHYREDFYWRAHETYRPFLLRYRPDFAYEWQETPQHCGRLPMNIFQLPHQISQLRLKHYGWSNAQDRRVKYERYMRLDPDGQYGWKEQYESILDAQPRLIRWEE</sequence>